<dbReference type="KEGG" id="kba:A0U89_09400"/>
<name>A0A1D8UUJ3_9PROT</name>
<keyword evidence="2" id="KW-1185">Reference proteome</keyword>
<gene>
    <name evidence="1" type="ORF">A0U89_09400</name>
</gene>
<reference evidence="1 2" key="1">
    <citation type="journal article" date="2016" name="Microb. Cell Fact.">
        <title>Dissection of exopolysaccharide biosynthesis in Kozakia baliensis.</title>
        <authorList>
            <person name="Brandt J.U."/>
            <person name="Jakob F."/>
            <person name="Behr J."/>
            <person name="Geissler A.J."/>
            <person name="Vogel R.F."/>
        </authorList>
    </citation>
    <scope>NUCLEOTIDE SEQUENCE [LARGE SCALE GENOMIC DNA]</scope>
    <source>
        <strain evidence="1 2">DSM 14400</strain>
    </source>
</reference>
<evidence type="ECO:0000313" key="2">
    <source>
        <dbReference type="Proteomes" id="UP000179145"/>
    </source>
</evidence>
<organism evidence="1 2">
    <name type="scientific">Kozakia baliensis</name>
    <dbReference type="NCBI Taxonomy" id="153496"/>
    <lineage>
        <taxon>Bacteria</taxon>
        <taxon>Pseudomonadati</taxon>
        <taxon>Pseudomonadota</taxon>
        <taxon>Alphaproteobacteria</taxon>
        <taxon>Acetobacterales</taxon>
        <taxon>Acetobacteraceae</taxon>
        <taxon>Kozakia</taxon>
    </lineage>
</organism>
<protein>
    <submittedName>
        <fullName evidence="1">Uncharacterized protein</fullName>
    </submittedName>
</protein>
<accession>A0A1D8UUJ3</accession>
<sequence length="97" mass="10787">MAKLAKLIGPLQKNIFRRARSTGHKPSGSFGRIEGVRMRGMASQEGRTRDVRQVFVFHIVRASTVFPAFNAIAWLNNQATASISACHVSDMLLNYPK</sequence>
<proteinExistence type="predicted"/>
<dbReference type="STRING" id="153496.A0U89_09400"/>
<dbReference type="EMBL" id="CP014674">
    <property type="protein sequence ID" value="AOX17314.1"/>
    <property type="molecule type" value="Genomic_DNA"/>
</dbReference>
<evidence type="ECO:0000313" key="1">
    <source>
        <dbReference type="EMBL" id="AOX17314.1"/>
    </source>
</evidence>
<dbReference type="AlphaFoldDB" id="A0A1D8UUJ3"/>
<dbReference type="Proteomes" id="UP000179145">
    <property type="component" value="Chromosome"/>
</dbReference>